<protein>
    <submittedName>
        <fullName evidence="3">Uncharacterized protein</fullName>
    </submittedName>
</protein>
<feature type="compositionally biased region" description="Basic and acidic residues" evidence="2">
    <location>
        <begin position="208"/>
        <end position="218"/>
    </location>
</feature>
<accession>A0AA51GJN3</accession>
<feature type="region of interest" description="Disordered" evidence="2">
    <location>
        <begin position="359"/>
        <end position="404"/>
    </location>
</feature>
<sequence length="404" mass="44527">MKVISSPVVDQRVFMIVLQFRKNAELNHKNIQSSLVDLFEFMSMSPSKPSSSAITIPADYLAQFSGVDVAERKLTTEPVLEPDVNYYDPHSASRRGSVVPEVEPSPYETPAEQSSEVEDKGKGPEKIDSSFGDNESETDDHQTRLPTIVIPVQVPAKLPPPDLPSDWSSAPILEYTTPTITAWQSQGRPARYSSRVQEDQPPSPFRGFKIDPSRREGTSSDFFGRSKPAFDYSGAHRTHGLLEHGQKYRPSKGPRSAPVGEHLTASERSFSVSRESEYKGPSETDMDKVIEEIKETLLASVLKDLVSEVKASREDVKKLREDLNRERHERLEDKKTHALEVRALINRLDSMSLANQASTSGIQRGMPAAPQAAQRVSTVIRAGAGVSPSKPSGQGSRALPPADL</sequence>
<reference evidence="3" key="2">
    <citation type="submission" date="2023-05" db="EMBL/GenBank/DDBJ databases">
        <authorList>
            <person name="Li W."/>
        </authorList>
    </citation>
    <scope>NUCLEOTIDE SEQUENCE</scope>
    <source>
        <strain evidence="3">RcPhV-0928-2</strain>
    </source>
</reference>
<proteinExistence type="predicted"/>
<feature type="coiled-coil region" evidence="1">
    <location>
        <begin position="302"/>
        <end position="329"/>
    </location>
</feature>
<evidence type="ECO:0000313" key="3">
    <source>
        <dbReference type="EMBL" id="WMI40117.1"/>
    </source>
</evidence>
<feature type="compositionally biased region" description="Basic and acidic residues" evidence="2">
    <location>
        <begin position="117"/>
        <end position="128"/>
    </location>
</feature>
<feature type="region of interest" description="Disordered" evidence="2">
    <location>
        <begin position="243"/>
        <end position="283"/>
    </location>
</feature>
<keyword evidence="1" id="KW-0175">Coiled coil</keyword>
<evidence type="ECO:0000256" key="2">
    <source>
        <dbReference type="SAM" id="MobiDB-lite"/>
    </source>
</evidence>
<evidence type="ECO:0000256" key="1">
    <source>
        <dbReference type="SAM" id="Coils"/>
    </source>
</evidence>
<feature type="region of interest" description="Disordered" evidence="2">
    <location>
        <begin position="81"/>
        <end position="146"/>
    </location>
</feature>
<feature type="compositionally biased region" description="Basic and acidic residues" evidence="2">
    <location>
        <begin position="274"/>
        <end position="283"/>
    </location>
</feature>
<organism evidence="3">
    <name type="scientific">Rhizoctonia cerealis phyllomonavirus</name>
    <dbReference type="NCBI Taxonomy" id="3068671"/>
    <lineage>
        <taxon>Viruses</taxon>
        <taxon>Riboviria</taxon>
        <taxon>Orthornavirae</taxon>
        <taxon>Negarnaviricota</taxon>
        <taxon>Haploviricotina</taxon>
        <taxon>Monjiviricetes</taxon>
        <taxon>Mononegavirales</taxon>
        <taxon>Mymonaviridae</taxon>
        <taxon>Phyllomonavirus</taxon>
    </lineage>
</organism>
<name>A0AA51GJN3_9MONO</name>
<reference evidence="3" key="1">
    <citation type="journal article" date="2023" name="Microbiol. Spectr.">
        <title>Extreme Diversity of Mycoviruses Present in Single Strains of Rhizoctonia cerealis, the Pathogen of Wheat Sharp Eyespot.</title>
        <authorList>
            <person name="Li W."/>
            <person name="Sun H."/>
            <person name="Cao S."/>
            <person name="Zhang A."/>
            <person name="Zhang H."/>
            <person name="Shu Y."/>
            <person name="Chen H."/>
        </authorList>
    </citation>
    <scope>NUCLEOTIDE SEQUENCE</scope>
    <source>
        <strain evidence="3">RcPhV-0928-2</strain>
    </source>
</reference>
<dbReference type="EMBL" id="OQ999730">
    <property type="protein sequence ID" value="WMI40117.1"/>
    <property type="molecule type" value="Viral_cRNA"/>
</dbReference>
<feature type="region of interest" description="Disordered" evidence="2">
    <location>
        <begin position="193"/>
        <end position="229"/>
    </location>
</feature>